<dbReference type="Proteomes" id="UP000807353">
    <property type="component" value="Unassembled WGS sequence"/>
</dbReference>
<feature type="region of interest" description="Disordered" evidence="1">
    <location>
        <begin position="102"/>
        <end position="157"/>
    </location>
</feature>
<dbReference type="OrthoDB" id="3108420at2759"/>
<evidence type="ECO:0000313" key="3">
    <source>
        <dbReference type="Proteomes" id="UP000807353"/>
    </source>
</evidence>
<sequence length="194" mass="21926">LPSQSLQLPLFLCLSFSRQELLRLRLKRAEVRSARVLFKHDLVLWCEKIVKQFKEGSILQPRTISLLAGILIKDGPSQESDSALELFIEQVLSHSSSLRQAAKRGEASYPGEQLAPITNDPPDEPDPSDDGQGPSKRRHNPEDKDLLPEDIAGEDEHLRSSKKRLIFEHELPWFANDLIAQALLHPDLVKTQKT</sequence>
<keyword evidence="3" id="KW-1185">Reference proteome</keyword>
<name>A0A9P5XSN5_9AGAR</name>
<comment type="caution">
    <text evidence="2">The sequence shown here is derived from an EMBL/GenBank/DDBJ whole genome shotgun (WGS) entry which is preliminary data.</text>
</comment>
<evidence type="ECO:0000256" key="1">
    <source>
        <dbReference type="SAM" id="MobiDB-lite"/>
    </source>
</evidence>
<reference evidence="2" key="1">
    <citation type="submission" date="2020-11" db="EMBL/GenBank/DDBJ databases">
        <authorList>
            <consortium name="DOE Joint Genome Institute"/>
            <person name="Ahrendt S."/>
            <person name="Riley R."/>
            <person name="Andreopoulos W."/>
            <person name="Labutti K."/>
            <person name="Pangilinan J."/>
            <person name="Ruiz-Duenas F.J."/>
            <person name="Barrasa J.M."/>
            <person name="Sanchez-Garcia M."/>
            <person name="Camarero S."/>
            <person name="Miyauchi S."/>
            <person name="Serrano A."/>
            <person name="Linde D."/>
            <person name="Babiker R."/>
            <person name="Drula E."/>
            <person name="Ayuso-Fernandez I."/>
            <person name="Pacheco R."/>
            <person name="Padilla G."/>
            <person name="Ferreira P."/>
            <person name="Barriuso J."/>
            <person name="Kellner H."/>
            <person name="Castanera R."/>
            <person name="Alfaro M."/>
            <person name="Ramirez L."/>
            <person name="Pisabarro A.G."/>
            <person name="Kuo A."/>
            <person name="Tritt A."/>
            <person name="Lipzen A."/>
            <person name="He G."/>
            <person name="Yan M."/>
            <person name="Ng V."/>
            <person name="Cullen D."/>
            <person name="Martin F."/>
            <person name="Rosso M.-N."/>
            <person name="Henrissat B."/>
            <person name="Hibbett D."/>
            <person name="Martinez A.T."/>
            <person name="Grigoriev I.V."/>
        </authorList>
    </citation>
    <scope>NUCLEOTIDE SEQUENCE</scope>
    <source>
        <strain evidence="2">CBS 247.69</strain>
    </source>
</reference>
<feature type="non-terminal residue" evidence="2">
    <location>
        <position position="1"/>
    </location>
</feature>
<proteinExistence type="predicted"/>
<evidence type="ECO:0000313" key="2">
    <source>
        <dbReference type="EMBL" id="KAF9456120.1"/>
    </source>
</evidence>
<gene>
    <name evidence="2" type="ORF">BDZ94DRAFT_1315471</name>
</gene>
<accession>A0A9P5XSN5</accession>
<protein>
    <submittedName>
        <fullName evidence="2">Uncharacterized protein</fullName>
    </submittedName>
</protein>
<dbReference type="EMBL" id="MU150458">
    <property type="protein sequence ID" value="KAF9456120.1"/>
    <property type="molecule type" value="Genomic_DNA"/>
</dbReference>
<organism evidence="2 3">
    <name type="scientific">Collybia nuda</name>
    <dbReference type="NCBI Taxonomy" id="64659"/>
    <lineage>
        <taxon>Eukaryota</taxon>
        <taxon>Fungi</taxon>
        <taxon>Dikarya</taxon>
        <taxon>Basidiomycota</taxon>
        <taxon>Agaricomycotina</taxon>
        <taxon>Agaricomycetes</taxon>
        <taxon>Agaricomycetidae</taxon>
        <taxon>Agaricales</taxon>
        <taxon>Tricholomatineae</taxon>
        <taxon>Clitocybaceae</taxon>
        <taxon>Collybia</taxon>
    </lineage>
</organism>
<dbReference type="AlphaFoldDB" id="A0A9P5XSN5"/>